<dbReference type="EMBL" id="VTPC01085714">
    <property type="protein sequence ID" value="KAF2886981.1"/>
    <property type="molecule type" value="Genomic_DNA"/>
</dbReference>
<evidence type="ECO:0000259" key="1">
    <source>
        <dbReference type="Pfam" id="PF03184"/>
    </source>
</evidence>
<dbReference type="GO" id="GO:0003676">
    <property type="term" value="F:nucleic acid binding"/>
    <property type="evidence" value="ECO:0007669"/>
    <property type="project" value="InterPro"/>
</dbReference>
<proteinExistence type="predicted"/>
<dbReference type="Proteomes" id="UP000801492">
    <property type="component" value="Unassembled WGS sequence"/>
</dbReference>
<evidence type="ECO:0000313" key="3">
    <source>
        <dbReference type="Proteomes" id="UP000801492"/>
    </source>
</evidence>
<comment type="caution">
    <text evidence="2">The sequence shown here is derived from an EMBL/GenBank/DDBJ whole genome shotgun (WGS) entry which is preliminary data.</text>
</comment>
<dbReference type="OrthoDB" id="8193167at2759"/>
<dbReference type="AlphaFoldDB" id="A0A8K0G5T9"/>
<sequence length="236" mass="26355">MSTNIKRARAALTPEIVKPFDELSKSSKDISAEALINYDETSMQNNSNSKIIAQQTCKYPERILDYTKSSFSVMFPGSASGTLLDLYVVYKSDNMYGSWTEGDPAGIRYSCSKSGWFEGNIFQNWFESIALPYLKTEGDYCKAIVGGNLASHLSIKVDDKGGKISLHDSDVKLSLLLESDIGEKLEDIQLPSTSAGQNTIYMEIINEFGASTSAPKQQINNFVIVKFFYDKRRRNE</sequence>
<evidence type="ECO:0000313" key="2">
    <source>
        <dbReference type="EMBL" id="KAF2886981.1"/>
    </source>
</evidence>
<gene>
    <name evidence="2" type="ORF">ILUMI_19192</name>
</gene>
<accession>A0A8K0G5T9</accession>
<reference evidence="2" key="1">
    <citation type="submission" date="2019-08" db="EMBL/GenBank/DDBJ databases">
        <title>The genome of the North American firefly Photinus pyralis.</title>
        <authorList>
            <consortium name="Photinus pyralis genome working group"/>
            <person name="Fallon T.R."/>
            <person name="Sander Lower S.E."/>
            <person name="Weng J.-K."/>
        </authorList>
    </citation>
    <scope>NUCLEOTIDE SEQUENCE</scope>
    <source>
        <strain evidence="2">TRF0915ILg1</strain>
        <tissue evidence="2">Whole body</tissue>
    </source>
</reference>
<name>A0A8K0G5T9_IGNLU</name>
<dbReference type="Pfam" id="PF03184">
    <property type="entry name" value="DDE_1"/>
    <property type="match status" value="1"/>
</dbReference>
<dbReference type="InterPro" id="IPR004875">
    <property type="entry name" value="DDE_SF_endonuclease_dom"/>
</dbReference>
<organism evidence="2 3">
    <name type="scientific">Ignelater luminosus</name>
    <name type="common">Cucubano</name>
    <name type="synonym">Pyrophorus luminosus</name>
    <dbReference type="NCBI Taxonomy" id="2038154"/>
    <lineage>
        <taxon>Eukaryota</taxon>
        <taxon>Metazoa</taxon>
        <taxon>Ecdysozoa</taxon>
        <taxon>Arthropoda</taxon>
        <taxon>Hexapoda</taxon>
        <taxon>Insecta</taxon>
        <taxon>Pterygota</taxon>
        <taxon>Neoptera</taxon>
        <taxon>Endopterygota</taxon>
        <taxon>Coleoptera</taxon>
        <taxon>Polyphaga</taxon>
        <taxon>Elateriformia</taxon>
        <taxon>Elateroidea</taxon>
        <taxon>Elateridae</taxon>
        <taxon>Agrypninae</taxon>
        <taxon>Pyrophorini</taxon>
        <taxon>Ignelater</taxon>
    </lineage>
</organism>
<feature type="domain" description="DDE-1" evidence="1">
    <location>
        <begin position="79"/>
        <end position="157"/>
    </location>
</feature>
<keyword evidence="3" id="KW-1185">Reference proteome</keyword>
<protein>
    <recommendedName>
        <fullName evidence="1">DDE-1 domain-containing protein</fullName>
    </recommendedName>
</protein>